<dbReference type="VEuPathDB" id="FungiDB:I7I53_07780"/>
<dbReference type="HOGENOM" id="CLU_679658_0_0_1"/>
<dbReference type="AlphaFoldDB" id="F0UGL2"/>
<organism evidence="3">
    <name type="scientific">Ajellomyces capsulatus (strain H88)</name>
    <name type="common">Darling's disease fungus</name>
    <name type="synonym">Histoplasma capsulatum</name>
    <dbReference type="NCBI Taxonomy" id="544711"/>
    <lineage>
        <taxon>Eukaryota</taxon>
        <taxon>Fungi</taxon>
        <taxon>Dikarya</taxon>
        <taxon>Ascomycota</taxon>
        <taxon>Pezizomycotina</taxon>
        <taxon>Eurotiomycetes</taxon>
        <taxon>Eurotiomycetidae</taxon>
        <taxon>Onygenales</taxon>
        <taxon>Ajellomycetaceae</taxon>
        <taxon>Histoplasma</taxon>
    </lineage>
</organism>
<evidence type="ECO:0000313" key="2">
    <source>
        <dbReference type="EMBL" id="EGC45154.1"/>
    </source>
</evidence>
<evidence type="ECO:0000256" key="1">
    <source>
        <dbReference type="SAM" id="MobiDB-lite"/>
    </source>
</evidence>
<dbReference type="OrthoDB" id="10595479at2759"/>
<evidence type="ECO:0000313" key="3">
    <source>
        <dbReference type="Proteomes" id="UP000008142"/>
    </source>
</evidence>
<sequence>MEISTLSQALEKLSPSKVLDSKIWGSTDSLLNISLPTPELQLNKLLKESEARTVNTLFANHLSLLFMTHKVDHKTWSIKYLNEVKHKTTAFNLVAVDQKYSAEEIKVYDRQGREYIKLMEEVGSVIMFELSKEVFNLESSSSLLDIVREYMTWNDDGTIHLKNHISTNNLSQQMSVNTGTSNHIENRHSTSPTYNCHSDLSTHECHNTSFSKQLPQQLINNNPSGNHHSAYDPVYYPMQSEPTLVDALIQQSINPSVEGDVYSNLSYRQSVNPSIKGDIYPNLGYKQSVNPSVKGDIYSNPGYRQSVNPFIKRDIYPNPDYRQSVNPSVEGDIYPNPGYRQSVNPSVKGDIYSNPGYRQSVNPSIKRDVYPIAFFQLTEADLQYHFNEGFMVENSSPITRLAQTV</sequence>
<dbReference type="STRING" id="544711.F0UGL2"/>
<dbReference type="EMBL" id="DS990638">
    <property type="protein sequence ID" value="EGC45154.1"/>
    <property type="molecule type" value="Genomic_DNA"/>
</dbReference>
<accession>F0UGL2</accession>
<name>F0UGL2_AJEC8</name>
<reference evidence="3" key="1">
    <citation type="submission" date="2008-07" db="EMBL/GenBank/DDBJ databases">
        <title>Annotation of Ajellomyces capsulatus strain H88.</title>
        <authorList>
            <person name="Champion M."/>
            <person name="Cuomo C."/>
            <person name="Ma L.-J."/>
            <person name="Henn M.R."/>
            <person name="Sil A."/>
            <person name="Goldman B."/>
            <person name="Young S.K."/>
            <person name="Kodira C.D."/>
            <person name="Zeng Q."/>
            <person name="Koehrsen M."/>
            <person name="Alvarado L."/>
            <person name="Berlin A."/>
            <person name="Borenstein D."/>
            <person name="Chen Z."/>
            <person name="Engels R."/>
            <person name="Freedman E."/>
            <person name="Gellesch M."/>
            <person name="Goldberg J."/>
            <person name="Griggs A."/>
            <person name="Gujja S."/>
            <person name="Heiman D."/>
            <person name="Hepburn T."/>
            <person name="Howarth C."/>
            <person name="Jen D."/>
            <person name="Larson L."/>
            <person name="Lewis B."/>
            <person name="Mehta T."/>
            <person name="Park D."/>
            <person name="Pearson M."/>
            <person name="Roberts A."/>
            <person name="Saif S."/>
            <person name="Shea T."/>
            <person name="Shenoy N."/>
            <person name="Sisk P."/>
            <person name="Stolte C."/>
            <person name="Sykes S."/>
            <person name="Walk T."/>
            <person name="White J."/>
            <person name="Yandava C."/>
            <person name="Klein B."/>
            <person name="McEwen J.G."/>
            <person name="Puccia R."/>
            <person name="Goldman G.H."/>
            <person name="Felipe M.S."/>
            <person name="Nino-Vega G."/>
            <person name="San-Blas G."/>
            <person name="Taylor J."/>
            <person name="Mendoza L."/>
            <person name="Galagan J."/>
            <person name="Nusbaum C."/>
            <person name="Birren B."/>
        </authorList>
    </citation>
    <scope>NUCLEOTIDE SEQUENCE [LARGE SCALE GENOMIC DNA]</scope>
    <source>
        <strain evidence="3">H88</strain>
    </source>
</reference>
<gene>
    <name evidence="2" type="ORF">HCEG_04369</name>
</gene>
<dbReference type="Proteomes" id="UP000008142">
    <property type="component" value="Unassembled WGS sequence"/>
</dbReference>
<protein>
    <submittedName>
        <fullName evidence="2">Uncharacterized protein</fullName>
    </submittedName>
</protein>
<feature type="region of interest" description="Disordered" evidence="1">
    <location>
        <begin position="328"/>
        <end position="351"/>
    </location>
</feature>
<proteinExistence type="predicted"/>